<organism evidence="4 5">
    <name type="scientific">Bacteroides ovatus</name>
    <dbReference type="NCBI Taxonomy" id="28116"/>
    <lineage>
        <taxon>Bacteria</taxon>
        <taxon>Pseudomonadati</taxon>
        <taxon>Bacteroidota</taxon>
        <taxon>Bacteroidia</taxon>
        <taxon>Bacteroidales</taxon>
        <taxon>Bacteroidaceae</taxon>
        <taxon>Bacteroides</taxon>
    </lineage>
</organism>
<dbReference type="GO" id="GO:0016758">
    <property type="term" value="F:hexosyltransferase activity"/>
    <property type="evidence" value="ECO:0007669"/>
    <property type="project" value="UniProtKB-ARBA"/>
</dbReference>
<comment type="caution">
    <text evidence="4">The sequence shown here is derived from an EMBL/GenBank/DDBJ whole genome shotgun (WGS) entry which is preliminary data.</text>
</comment>
<accession>A0AAP3STP8</accession>
<dbReference type="RefSeq" id="WP_081084209.1">
    <property type="nucleotide sequence ID" value="NZ_BAABYJ010000001.1"/>
</dbReference>
<sequence>MITVVVNVYNGEQYIERCINSLIIQTYRNIEIVIVDDGSKDRTAILIDNLAEKDARIKVYHTENKGIGGSRRFGLDQVHGDYLIFTDADDWVEPDYISALYEAIVSQNAQMAICAYIEEYGHNSKIANIEPHVNINDYTKDLLRGRTWAVVWNKLVKTSIVRDNHITFDKDIRYWEDVAFSVSYSLYCDKVAYVTKALYHYVKNNSQSLTATEGVNIEYNKEKVKNIRIVEHHLERKGKQAIFDMDLLWIKFWIKDVFITHAMSRERIELWRNSFPEVNDRWREIYISSDYLHRAIVARQDWIVLLYGHYYSFRHFIKKIITRKSE</sequence>
<proteinExistence type="predicted"/>
<dbReference type="InterPro" id="IPR029044">
    <property type="entry name" value="Nucleotide-diphossugar_trans"/>
</dbReference>
<dbReference type="EMBL" id="JAQNWR010000020">
    <property type="protein sequence ID" value="MDC2410615.1"/>
    <property type="molecule type" value="Genomic_DNA"/>
</dbReference>
<feature type="domain" description="Glycosyltransferase 2-like" evidence="3">
    <location>
        <begin position="3"/>
        <end position="132"/>
    </location>
</feature>
<dbReference type="SUPFAM" id="SSF53448">
    <property type="entry name" value="Nucleotide-diphospho-sugar transferases"/>
    <property type="match status" value="1"/>
</dbReference>
<dbReference type="CDD" id="cd00761">
    <property type="entry name" value="Glyco_tranf_GTA_type"/>
    <property type="match status" value="1"/>
</dbReference>
<dbReference type="InterPro" id="IPR001173">
    <property type="entry name" value="Glyco_trans_2-like"/>
</dbReference>
<dbReference type="PANTHER" id="PTHR22916:SF51">
    <property type="entry name" value="GLYCOSYLTRANSFERASE EPSH-RELATED"/>
    <property type="match status" value="1"/>
</dbReference>
<keyword evidence="2" id="KW-0808">Transferase</keyword>
<evidence type="ECO:0000256" key="2">
    <source>
        <dbReference type="ARBA" id="ARBA00022679"/>
    </source>
</evidence>
<evidence type="ECO:0000256" key="1">
    <source>
        <dbReference type="ARBA" id="ARBA00022676"/>
    </source>
</evidence>
<dbReference type="Gene3D" id="3.90.550.10">
    <property type="entry name" value="Spore Coat Polysaccharide Biosynthesis Protein SpsA, Chain A"/>
    <property type="match status" value="1"/>
</dbReference>
<evidence type="ECO:0000259" key="3">
    <source>
        <dbReference type="Pfam" id="PF00535"/>
    </source>
</evidence>
<dbReference type="Pfam" id="PF00535">
    <property type="entry name" value="Glycos_transf_2"/>
    <property type="match status" value="1"/>
</dbReference>
<keyword evidence="1" id="KW-0328">Glycosyltransferase</keyword>
<gene>
    <name evidence="4" type="ORF">PO240_22310</name>
</gene>
<reference evidence="4" key="1">
    <citation type="submission" date="2022-10" db="EMBL/GenBank/DDBJ databases">
        <title>Human gut microbiome strain richness.</title>
        <authorList>
            <person name="Chen-Liaw A."/>
        </authorList>
    </citation>
    <scope>NUCLEOTIDE SEQUENCE</scope>
    <source>
        <strain evidence="4">F7_m1001271B151109d0_201107</strain>
    </source>
</reference>
<evidence type="ECO:0000313" key="5">
    <source>
        <dbReference type="Proteomes" id="UP001214017"/>
    </source>
</evidence>
<evidence type="ECO:0000313" key="4">
    <source>
        <dbReference type="EMBL" id="MDC2410615.1"/>
    </source>
</evidence>
<dbReference type="AlphaFoldDB" id="A0AAP3STP8"/>
<dbReference type="PANTHER" id="PTHR22916">
    <property type="entry name" value="GLYCOSYLTRANSFERASE"/>
    <property type="match status" value="1"/>
</dbReference>
<dbReference type="Proteomes" id="UP001214017">
    <property type="component" value="Unassembled WGS sequence"/>
</dbReference>
<protein>
    <submittedName>
        <fullName evidence="4">Glycosyltransferase family 2 protein</fullName>
    </submittedName>
</protein>
<name>A0AAP3STP8_BACOV</name>